<dbReference type="InterPro" id="IPR011990">
    <property type="entry name" value="TPR-like_helical_dom_sf"/>
</dbReference>
<dbReference type="GO" id="GO:0008476">
    <property type="term" value="F:protein-tyrosine sulfotransferase activity"/>
    <property type="evidence" value="ECO:0007669"/>
    <property type="project" value="InterPro"/>
</dbReference>
<evidence type="ECO:0000256" key="1">
    <source>
        <dbReference type="ARBA" id="ARBA00022679"/>
    </source>
</evidence>
<dbReference type="SMART" id="SM00028">
    <property type="entry name" value="TPR"/>
    <property type="match status" value="4"/>
</dbReference>
<dbReference type="AlphaFoldDB" id="A0A3E1KA58"/>
<reference evidence="3 4" key="1">
    <citation type="submission" date="2018-08" db="EMBL/GenBank/DDBJ databases">
        <title>Wenzhouxiangella salilacus sp. nov., a novel bacterium isolated from a saline lake in Xinjiang Province, China.</title>
        <authorList>
            <person name="Han S."/>
        </authorList>
    </citation>
    <scope>NUCLEOTIDE SEQUENCE [LARGE SCALE GENOMIC DNA]</scope>
    <source>
        <strain evidence="3 4">XDB06</strain>
    </source>
</reference>
<accession>A0A3E1KA58</accession>
<proteinExistence type="predicted"/>
<dbReference type="PANTHER" id="PTHR12788">
    <property type="entry name" value="PROTEIN-TYROSINE SULFOTRANSFERASE 2"/>
    <property type="match status" value="1"/>
</dbReference>
<gene>
    <name evidence="3" type="ORF">DZC52_07740</name>
</gene>
<name>A0A3E1KA58_9GAMM</name>
<dbReference type="SUPFAM" id="SSF48452">
    <property type="entry name" value="TPR-like"/>
    <property type="match status" value="1"/>
</dbReference>
<dbReference type="InterPro" id="IPR019734">
    <property type="entry name" value="TPR_rpt"/>
</dbReference>
<dbReference type="PANTHER" id="PTHR12788:SF10">
    <property type="entry name" value="PROTEIN-TYROSINE SULFOTRANSFERASE"/>
    <property type="match status" value="1"/>
</dbReference>
<feature type="repeat" description="TPR" evidence="2">
    <location>
        <begin position="110"/>
        <end position="143"/>
    </location>
</feature>
<dbReference type="OrthoDB" id="9815894at2"/>
<evidence type="ECO:0000313" key="3">
    <source>
        <dbReference type="EMBL" id="RFF30612.1"/>
    </source>
</evidence>
<dbReference type="PROSITE" id="PS50005">
    <property type="entry name" value="TPR"/>
    <property type="match status" value="1"/>
</dbReference>
<keyword evidence="4" id="KW-1185">Reference proteome</keyword>
<dbReference type="Gene3D" id="1.25.40.10">
    <property type="entry name" value="Tetratricopeptide repeat domain"/>
    <property type="match status" value="2"/>
</dbReference>
<evidence type="ECO:0000256" key="2">
    <source>
        <dbReference type="PROSITE-ProRule" id="PRU00339"/>
    </source>
</evidence>
<protein>
    <submittedName>
        <fullName evidence="3">Uncharacterized protein</fullName>
    </submittedName>
</protein>
<dbReference type="RefSeq" id="WP_116650555.1">
    <property type="nucleotide sequence ID" value="NZ_QUZK01000034.1"/>
</dbReference>
<dbReference type="SUPFAM" id="SSF52540">
    <property type="entry name" value="P-loop containing nucleoside triphosphate hydrolases"/>
    <property type="match status" value="1"/>
</dbReference>
<sequence length="499" mass="56899">MQTKPRQDDIRRAQEAEARLKRGDLEGAHELFRALARRVDDAGIWLRLAEIDASLGQADRALHALGRAAAVQPRPWQASARMAELFFELGRPDRSLALLERESARHPGNERLLLLLAQAREDAGQRAEAIEAYRSALRIRPGWPAAMGGLLRVARDELREDWLEDARRMLAAGQLDADERAVLGYALGRALERRGDYDGAFDAWRRANELRRRLSGGLDRRGAQLHAERQIERYAAELLANPPELEQPDRVPLFIVGMPRSGTTLLERMLGAHPQAAGYGELPVIGQIARALEQSRPDWPDHPEGIKDVYPVELLQSMVDRFFEEIRRRGSDEPRFVIDKAPLNFFQAGLISQLFPQARIIVCERDPRDVCLSIFSENFAADQAFSTDLDDLVFFYRQYRDLVEHWKRALPNQVRSVSYETLVDSPEATLRPLLEWIGMPWDDACLDFHTRAGDVATPSRWQVRQPIYRSSIGRWRNFRQHITPLLEAFGDETQPSGND</sequence>
<keyword evidence="1" id="KW-0808">Transferase</keyword>
<evidence type="ECO:0000313" key="4">
    <source>
        <dbReference type="Proteomes" id="UP000260351"/>
    </source>
</evidence>
<dbReference type="EMBL" id="QUZK01000034">
    <property type="protein sequence ID" value="RFF30612.1"/>
    <property type="molecule type" value="Genomic_DNA"/>
</dbReference>
<dbReference type="InterPro" id="IPR026634">
    <property type="entry name" value="TPST-like"/>
</dbReference>
<dbReference type="Pfam" id="PF13432">
    <property type="entry name" value="TPR_16"/>
    <property type="match status" value="2"/>
</dbReference>
<comment type="caution">
    <text evidence="3">The sequence shown here is derived from an EMBL/GenBank/DDBJ whole genome shotgun (WGS) entry which is preliminary data.</text>
</comment>
<dbReference type="Gene3D" id="3.40.50.300">
    <property type="entry name" value="P-loop containing nucleotide triphosphate hydrolases"/>
    <property type="match status" value="1"/>
</dbReference>
<dbReference type="Pfam" id="PF13469">
    <property type="entry name" value="Sulfotransfer_3"/>
    <property type="match status" value="1"/>
</dbReference>
<organism evidence="3 4">
    <name type="scientific">Wenzhouxiangella sediminis</name>
    <dbReference type="NCBI Taxonomy" id="1792836"/>
    <lineage>
        <taxon>Bacteria</taxon>
        <taxon>Pseudomonadati</taxon>
        <taxon>Pseudomonadota</taxon>
        <taxon>Gammaproteobacteria</taxon>
        <taxon>Chromatiales</taxon>
        <taxon>Wenzhouxiangellaceae</taxon>
        <taxon>Wenzhouxiangella</taxon>
    </lineage>
</organism>
<dbReference type="Proteomes" id="UP000260351">
    <property type="component" value="Unassembled WGS sequence"/>
</dbReference>
<keyword evidence="2" id="KW-0802">TPR repeat</keyword>
<dbReference type="InterPro" id="IPR027417">
    <property type="entry name" value="P-loop_NTPase"/>
</dbReference>